<dbReference type="EMBL" id="FWXO01000004">
    <property type="protein sequence ID" value="SMC75113.1"/>
    <property type="molecule type" value="Genomic_DNA"/>
</dbReference>
<dbReference type="Gene3D" id="2.40.128.490">
    <property type="entry name" value="Uncharacterised protein PF14869, DUF4488"/>
    <property type="match status" value="1"/>
</dbReference>
<dbReference type="STRING" id="504486.SAMN05660703_2616"/>
<evidence type="ECO:0008006" key="3">
    <source>
        <dbReference type="Google" id="ProtNLM"/>
    </source>
</evidence>
<evidence type="ECO:0000313" key="2">
    <source>
        <dbReference type="Proteomes" id="UP000192360"/>
    </source>
</evidence>
<dbReference type="AlphaFoldDB" id="A0A1W2BQC9"/>
<name>A0A1W2BQC9_9FLAO</name>
<keyword evidence="2" id="KW-1185">Reference proteome</keyword>
<evidence type="ECO:0000313" key="1">
    <source>
        <dbReference type="EMBL" id="SMC75113.1"/>
    </source>
</evidence>
<reference evidence="1 2" key="1">
    <citation type="submission" date="2017-04" db="EMBL/GenBank/DDBJ databases">
        <authorList>
            <person name="Afonso C.L."/>
            <person name="Miller P.J."/>
            <person name="Scott M.A."/>
            <person name="Spackman E."/>
            <person name="Goraichik I."/>
            <person name="Dimitrov K.M."/>
            <person name="Suarez D.L."/>
            <person name="Swayne D.E."/>
        </authorList>
    </citation>
    <scope>NUCLEOTIDE SEQUENCE [LARGE SCALE GENOMIC DNA]</scope>
    <source>
        <strain evidence="1 2">DSM 21164</strain>
    </source>
</reference>
<protein>
    <recommendedName>
        <fullName evidence="3">Membrane or secreted protein</fullName>
    </recommendedName>
</protein>
<dbReference type="Proteomes" id="UP000192360">
    <property type="component" value="Unassembled WGS sequence"/>
</dbReference>
<accession>A0A1W2BQC9</accession>
<proteinExistence type="predicted"/>
<organism evidence="1 2">
    <name type="scientific">Cellulophaga tyrosinoxydans</name>
    <dbReference type="NCBI Taxonomy" id="504486"/>
    <lineage>
        <taxon>Bacteria</taxon>
        <taxon>Pseudomonadati</taxon>
        <taxon>Bacteroidota</taxon>
        <taxon>Flavobacteriia</taxon>
        <taxon>Flavobacteriales</taxon>
        <taxon>Flavobacteriaceae</taxon>
        <taxon>Cellulophaga</taxon>
    </lineage>
</organism>
<sequence>MNLMKRIVLILFFFIFSIGLHAQSIVGAWESYYTSKDGENLRSVVIFSEKYQVATTYHATTGEFKNTNGGTWSLSGDTMTEKIEFDSQNPDRVGTEVTFAVVATETTLSIVGNENQFKRIDNGQPGKLKGAWLMSGRIRNGETQNRDMESPRKTMKILSGTRFQWIAYNTDTKEFMGTGGGTYTTIDGTYTENIEFFSRDNSRIGAALQFNYEIVDGNWHHSGLSSKGDPIHEIWSLRK</sequence>
<gene>
    <name evidence="1" type="ORF">SAMN05660703_2616</name>
</gene>